<dbReference type="InterPro" id="IPR021736">
    <property type="entry name" value="DUF3305"/>
</dbReference>
<name>A0ABU1JTE8_9PROT</name>
<gene>
    <name evidence="2" type="ORF">E9232_004429</name>
</gene>
<evidence type="ECO:0000313" key="2">
    <source>
        <dbReference type="EMBL" id="MDR6291891.1"/>
    </source>
</evidence>
<dbReference type="RefSeq" id="WP_309797506.1">
    <property type="nucleotide sequence ID" value="NZ_JAVDPW010000008.1"/>
</dbReference>
<proteinExistence type="predicted"/>
<evidence type="ECO:0008006" key="4">
    <source>
        <dbReference type="Google" id="ProtNLM"/>
    </source>
</evidence>
<dbReference type="Proteomes" id="UP001262410">
    <property type="component" value="Unassembled WGS sequence"/>
</dbReference>
<evidence type="ECO:0000256" key="1">
    <source>
        <dbReference type="SAM" id="MobiDB-lite"/>
    </source>
</evidence>
<feature type="compositionally biased region" description="Basic and acidic residues" evidence="1">
    <location>
        <begin position="153"/>
        <end position="165"/>
    </location>
</feature>
<protein>
    <recommendedName>
        <fullName evidence="4">DUF3305 domain-containing protein</fullName>
    </recommendedName>
</protein>
<dbReference type="EMBL" id="JAVDPW010000008">
    <property type="protein sequence ID" value="MDR6291891.1"/>
    <property type="molecule type" value="Genomic_DNA"/>
</dbReference>
<reference evidence="2 3" key="1">
    <citation type="submission" date="2023-07" db="EMBL/GenBank/DDBJ databases">
        <title>Sorghum-associated microbial communities from plants grown in Nebraska, USA.</title>
        <authorList>
            <person name="Schachtman D."/>
        </authorList>
    </citation>
    <scope>NUCLEOTIDE SEQUENCE [LARGE SCALE GENOMIC DNA]</scope>
    <source>
        <strain evidence="2 3">584</strain>
    </source>
</reference>
<sequence length="175" mass="18858">MRETALARIPVGVIVERRKAMSPWLDFLWRPVSVLPGNPSAAPWTQISAGAAAAMFYAGEAVIELHRTETVNYRANLASGAPLLWVVLRPTKSEPAYEVLTVTADPAEGEAFTDAGNDLVEAVPMPAIIAGKLADFIAEHHVERPFVKRRRDRAATDGRAGRDDGQESGGQEGGE</sequence>
<organism evidence="2 3">
    <name type="scientific">Inquilinus ginsengisoli</name>
    <dbReference type="NCBI Taxonomy" id="363840"/>
    <lineage>
        <taxon>Bacteria</taxon>
        <taxon>Pseudomonadati</taxon>
        <taxon>Pseudomonadota</taxon>
        <taxon>Alphaproteobacteria</taxon>
        <taxon>Rhodospirillales</taxon>
        <taxon>Rhodospirillaceae</taxon>
        <taxon>Inquilinus</taxon>
    </lineage>
</organism>
<evidence type="ECO:0000313" key="3">
    <source>
        <dbReference type="Proteomes" id="UP001262410"/>
    </source>
</evidence>
<comment type="caution">
    <text evidence="2">The sequence shown here is derived from an EMBL/GenBank/DDBJ whole genome shotgun (WGS) entry which is preliminary data.</text>
</comment>
<keyword evidence="3" id="KW-1185">Reference proteome</keyword>
<feature type="region of interest" description="Disordered" evidence="1">
    <location>
        <begin position="148"/>
        <end position="175"/>
    </location>
</feature>
<accession>A0ABU1JTE8</accession>
<dbReference type="Pfam" id="PF11749">
    <property type="entry name" value="DUF3305"/>
    <property type="match status" value="1"/>
</dbReference>